<dbReference type="InterPro" id="IPR003313">
    <property type="entry name" value="AraC-bd"/>
</dbReference>
<accession>A0A938XSN6</accession>
<keyword evidence="2 5" id="KW-0238">DNA-binding</keyword>
<dbReference type="EMBL" id="JAFBDQ010000002">
    <property type="protein sequence ID" value="MBM7555581.1"/>
    <property type="molecule type" value="Genomic_DNA"/>
</dbReference>
<dbReference type="PANTHER" id="PTHR43280:SF28">
    <property type="entry name" value="HTH-TYPE TRANSCRIPTIONAL ACTIVATOR RHAS"/>
    <property type="match status" value="1"/>
</dbReference>
<evidence type="ECO:0000256" key="3">
    <source>
        <dbReference type="ARBA" id="ARBA00023163"/>
    </source>
</evidence>
<evidence type="ECO:0000259" key="4">
    <source>
        <dbReference type="PROSITE" id="PS01124"/>
    </source>
</evidence>
<reference evidence="5" key="1">
    <citation type="submission" date="2021-01" db="EMBL/GenBank/DDBJ databases">
        <title>Genomic Encyclopedia of Type Strains, Phase IV (KMG-IV): sequencing the most valuable type-strain genomes for metagenomic binning, comparative biology and taxonomic classification.</title>
        <authorList>
            <person name="Goeker M."/>
        </authorList>
    </citation>
    <scope>NUCLEOTIDE SEQUENCE</scope>
    <source>
        <strain evidence="5">DSM 23230</strain>
    </source>
</reference>
<dbReference type="PANTHER" id="PTHR43280">
    <property type="entry name" value="ARAC-FAMILY TRANSCRIPTIONAL REGULATOR"/>
    <property type="match status" value="1"/>
</dbReference>
<dbReference type="InterPro" id="IPR020449">
    <property type="entry name" value="Tscrpt_reg_AraC-type_HTH"/>
</dbReference>
<dbReference type="Gene3D" id="1.10.10.60">
    <property type="entry name" value="Homeodomain-like"/>
    <property type="match status" value="2"/>
</dbReference>
<organism evidence="5 6">
    <name type="scientific">Halanaerobacter jeridensis</name>
    <dbReference type="NCBI Taxonomy" id="706427"/>
    <lineage>
        <taxon>Bacteria</taxon>
        <taxon>Bacillati</taxon>
        <taxon>Bacillota</taxon>
        <taxon>Clostridia</taxon>
        <taxon>Halanaerobiales</taxon>
        <taxon>Halobacteroidaceae</taxon>
        <taxon>Halanaerobacter</taxon>
    </lineage>
</organism>
<dbReference type="InterPro" id="IPR018062">
    <property type="entry name" value="HTH_AraC-typ_CS"/>
</dbReference>
<dbReference type="Proteomes" id="UP000774000">
    <property type="component" value="Unassembled WGS sequence"/>
</dbReference>
<keyword evidence="6" id="KW-1185">Reference proteome</keyword>
<proteinExistence type="predicted"/>
<dbReference type="RefSeq" id="WP_204700309.1">
    <property type="nucleotide sequence ID" value="NZ_JAFBDQ010000002.1"/>
</dbReference>
<comment type="caution">
    <text evidence="5">The sequence shown here is derived from an EMBL/GenBank/DDBJ whole genome shotgun (WGS) entry which is preliminary data.</text>
</comment>
<dbReference type="AlphaFoldDB" id="A0A938XSN6"/>
<keyword evidence="1" id="KW-0805">Transcription regulation</keyword>
<evidence type="ECO:0000256" key="1">
    <source>
        <dbReference type="ARBA" id="ARBA00023015"/>
    </source>
</evidence>
<protein>
    <submittedName>
        <fullName evidence="5">AraC-like DNA-binding protein</fullName>
    </submittedName>
</protein>
<dbReference type="Pfam" id="PF02311">
    <property type="entry name" value="AraC_binding"/>
    <property type="match status" value="1"/>
</dbReference>
<feature type="domain" description="HTH araC/xylS-type" evidence="4">
    <location>
        <begin position="186"/>
        <end position="284"/>
    </location>
</feature>
<dbReference type="Pfam" id="PF12833">
    <property type="entry name" value="HTH_18"/>
    <property type="match status" value="1"/>
</dbReference>
<dbReference type="SUPFAM" id="SSF51215">
    <property type="entry name" value="Regulatory protein AraC"/>
    <property type="match status" value="1"/>
</dbReference>
<dbReference type="SMART" id="SM00342">
    <property type="entry name" value="HTH_ARAC"/>
    <property type="match status" value="1"/>
</dbReference>
<dbReference type="PRINTS" id="PR00032">
    <property type="entry name" value="HTHARAC"/>
</dbReference>
<evidence type="ECO:0000313" key="6">
    <source>
        <dbReference type="Proteomes" id="UP000774000"/>
    </source>
</evidence>
<evidence type="ECO:0000256" key="2">
    <source>
        <dbReference type="ARBA" id="ARBA00023125"/>
    </source>
</evidence>
<dbReference type="InterPro" id="IPR009057">
    <property type="entry name" value="Homeodomain-like_sf"/>
</dbReference>
<sequence length="315" mass="37580">MENDLLKRNNYEYELIDYQEGLPMKIFMQGFFEADYHWHKEIEIILVLKGQLNIKIGSDDYLLEEDDLIVINSNQVHSTTDQAEDIILLVMQIDPSYYNEFQPQLSNVFFEFKPFLEKGAAQQKFHQIRSFLAEIMWELNEKDEAYQLKIKGIINSLVVYLLRNLNYETVDQENVKLQEESLERLQRIINYIDNNYAQEISLRTIAERENLSYYYLSHFFKDKMGISFQKYLNEVRIKKAEPLLRNKEKTITDISYQVGFANPKSFYRVFKNKFDSTPGAYREDLEADSNDKFKEDSCLDFDQNLAFEKLFSYRS</sequence>
<name>A0A938XSN6_9FIRM</name>
<dbReference type="InterPro" id="IPR018060">
    <property type="entry name" value="HTH_AraC"/>
</dbReference>
<dbReference type="GO" id="GO:0003700">
    <property type="term" value="F:DNA-binding transcription factor activity"/>
    <property type="evidence" value="ECO:0007669"/>
    <property type="project" value="InterPro"/>
</dbReference>
<evidence type="ECO:0000313" key="5">
    <source>
        <dbReference type="EMBL" id="MBM7555581.1"/>
    </source>
</evidence>
<dbReference type="InterPro" id="IPR037923">
    <property type="entry name" value="HTH-like"/>
</dbReference>
<gene>
    <name evidence="5" type="ORF">JOC47_000406</name>
</gene>
<keyword evidence="3" id="KW-0804">Transcription</keyword>
<dbReference type="Gene3D" id="2.60.120.10">
    <property type="entry name" value="Jelly Rolls"/>
    <property type="match status" value="1"/>
</dbReference>
<dbReference type="PROSITE" id="PS01124">
    <property type="entry name" value="HTH_ARAC_FAMILY_2"/>
    <property type="match status" value="1"/>
</dbReference>
<dbReference type="GO" id="GO:0043565">
    <property type="term" value="F:sequence-specific DNA binding"/>
    <property type="evidence" value="ECO:0007669"/>
    <property type="project" value="InterPro"/>
</dbReference>
<dbReference type="PROSITE" id="PS00041">
    <property type="entry name" value="HTH_ARAC_FAMILY_1"/>
    <property type="match status" value="1"/>
</dbReference>
<dbReference type="SUPFAM" id="SSF46689">
    <property type="entry name" value="Homeodomain-like"/>
    <property type="match status" value="2"/>
</dbReference>
<dbReference type="InterPro" id="IPR014710">
    <property type="entry name" value="RmlC-like_jellyroll"/>
</dbReference>